<keyword evidence="3" id="KW-1185">Reference proteome</keyword>
<dbReference type="Proteomes" id="UP000654918">
    <property type="component" value="Unassembled WGS sequence"/>
</dbReference>
<dbReference type="EMBL" id="WIGO01000131">
    <property type="protein sequence ID" value="KAF6827852.1"/>
    <property type="molecule type" value="Genomic_DNA"/>
</dbReference>
<evidence type="ECO:0000313" key="3">
    <source>
        <dbReference type="Proteomes" id="UP000654918"/>
    </source>
</evidence>
<evidence type="ECO:0000256" key="1">
    <source>
        <dbReference type="SAM" id="MobiDB-lite"/>
    </source>
</evidence>
<reference evidence="2" key="1">
    <citation type="journal article" date="2020" name="Phytopathology">
        <title>Genome Sequence Resources of Colletotrichum truncatum, C. plurivorum, C. musicola, and C. sojae: Four Species Pathogenic to Soybean (Glycine max).</title>
        <authorList>
            <person name="Rogerio F."/>
            <person name="Boufleur T.R."/>
            <person name="Ciampi-Guillardi M."/>
            <person name="Sukno S.A."/>
            <person name="Thon M.R."/>
            <person name="Massola Junior N.S."/>
            <person name="Baroncelli R."/>
        </authorList>
    </citation>
    <scope>NUCLEOTIDE SEQUENCE</scope>
    <source>
        <strain evidence="2">LFN00145</strain>
    </source>
</reference>
<comment type="caution">
    <text evidence="2">The sequence shown here is derived from an EMBL/GenBank/DDBJ whole genome shotgun (WGS) entry which is preliminary data.</text>
</comment>
<proteinExistence type="predicted"/>
<feature type="compositionally biased region" description="Polar residues" evidence="1">
    <location>
        <begin position="48"/>
        <end position="82"/>
    </location>
</feature>
<gene>
    <name evidence="2" type="ORF">CPLU01_08871</name>
</gene>
<feature type="compositionally biased region" description="Basic and acidic residues" evidence="1">
    <location>
        <begin position="1"/>
        <end position="10"/>
    </location>
</feature>
<organism evidence="2 3">
    <name type="scientific">Colletotrichum plurivorum</name>
    <dbReference type="NCBI Taxonomy" id="2175906"/>
    <lineage>
        <taxon>Eukaryota</taxon>
        <taxon>Fungi</taxon>
        <taxon>Dikarya</taxon>
        <taxon>Ascomycota</taxon>
        <taxon>Pezizomycotina</taxon>
        <taxon>Sordariomycetes</taxon>
        <taxon>Hypocreomycetidae</taxon>
        <taxon>Glomerellales</taxon>
        <taxon>Glomerellaceae</taxon>
        <taxon>Colletotrichum</taxon>
        <taxon>Colletotrichum orchidearum species complex</taxon>
    </lineage>
</organism>
<accession>A0A8H6NBW2</accession>
<protein>
    <submittedName>
        <fullName evidence="2">Uncharacterized protein</fullName>
    </submittedName>
</protein>
<evidence type="ECO:0000313" key="2">
    <source>
        <dbReference type="EMBL" id="KAF6827852.1"/>
    </source>
</evidence>
<name>A0A8H6NBW2_9PEZI</name>
<sequence>MSDLHDEQFKAQELLAQENDAQENDEQYGSVRGNGLHDCTTGSGTGVPLSSQSRHGVGTSQSSGLGRSQSTAPTDLDSQVSRSIYRRDKEI</sequence>
<dbReference type="AlphaFoldDB" id="A0A8H6NBW2"/>
<feature type="region of interest" description="Disordered" evidence="1">
    <location>
        <begin position="1"/>
        <end position="91"/>
    </location>
</feature>